<keyword evidence="2" id="KW-1185">Reference proteome</keyword>
<dbReference type="KEGG" id="nga:Ngar_c33510"/>
<dbReference type="EMBL" id="CP002408">
    <property type="protein sequence ID" value="AFU60266.1"/>
    <property type="molecule type" value="Genomic_DNA"/>
</dbReference>
<name>K0IFU7_NITGG</name>
<dbReference type="Proteomes" id="UP000008037">
    <property type="component" value="Chromosome"/>
</dbReference>
<evidence type="ECO:0000313" key="1">
    <source>
        <dbReference type="EMBL" id="AFU60266.1"/>
    </source>
</evidence>
<dbReference type="InParanoid" id="K0IFU7"/>
<gene>
    <name evidence="1" type="ordered locus">Ngar_c33510</name>
</gene>
<evidence type="ECO:0000313" key="2">
    <source>
        <dbReference type="Proteomes" id="UP000008037"/>
    </source>
</evidence>
<dbReference type="STRING" id="1237085.Ngar_c33510"/>
<dbReference type="AlphaFoldDB" id="K0IFU7"/>
<dbReference type="BioCyc" id="CNIT1237085:G1324-3351-MONOMER"/>
<organism evidence="1 2">
    <name type="scientific">Nitrososphaera gargensis (strain Ga9.2)</name>
    <dbReference type="NCBI Taxonomy" id="1237085"/>
    <lineage>
        <taxon>Archaea</taxon>
        <taxon>Nitrososphaerota</taxon>
        <taxon>Nitrososphaeria</taxon>
        <taxon>Nitrososphaerales</taxon>
        <taxon>Nitrososphaeraceae</taxon>
        <taxon>Nitrososphaera</taxon>
    </lineage>
</organism>
<protein>
    <submittedName>
        <fullName evidence="1">Uncharacterized protein</fullName>
    </submittedName>
</protein>
<sequence length="114" mass="12550">MQSQLLQEYRSSAGLTDNSGLILYASNQSLIGSYYHDDKFQSILPGPVRSQFNALLDMAVAGESGIEDVRYLGSNYDSVPACNSKRQAPVDGIHHLPSRTHNRCRLPARAAKEL</sequence>
<accession>K0IFU7</accession>
<reference evidence="1 2" key="1">
    <citation type="journal article" date="2012" name="Environ. Microbiol.">
        <title>The genome of the ammonia-oxidizing Candidatus Nitrososphaera gargensis: insights into metabolic versatility and environmental adaptations.</title>
        <authorList>
            <person name="Spang A."/>
            <person name="Poehlein A."/>
            <person name="Offre P."/>
            <person name="Zumbragel S."/>
            <person name="Haider S."/>
            <person name="Rychlik N."/>
            <person name="Nowka B."/>
            <person name="Schmeisser C."/>
            <person name="Lebedeva E.V."/>
            <person name="Rattei T."/>
            <person name="Bohm C."/>
            <person name="Schmid M."/>
            <person name="Galushko A."/>
            <person name="Hatzenpichler R."/>
            <person name="Weinmaier T."/>
            <person name="Daniel R."/>
            <person name="Schleper C."/>
            <person name="Spieck E."/>
            <person name="Streit W."/>
            <person name="Wagner M."/>
        </authorList>
    </citation>
    <scope>NUCLEOTIDE SEQUENCE [LARGE SCALE GENOMIC DNA]</scope>
    <source>
        <strain evidence="2">Ga9.2</strain>
    </source>
</reference>
<proteinExistence type="predicted"/>
<dbReference type="HOGENOM" id="CLU_2115559_0_0_2"/>